<keyword evidence="1 2" id="KW-0597">Phosphoprotein</keyword>
<feature type="modified residue" description="4-aspartylphosphate" evidence="2">
    <location>
        <position position="58"/>
    </location>
</feature>
<comment type="caution">
    <text evidence="4">The sequence shown here is derived from an EMBL/GenBank/DDBJ whole genome shotgun (WGS) entry which is preliminary data.</text>
</comment>
<dbReference type="PANTHER" id="PTHR44591:SF3">
    <property type="entry name" value="RESPONSE REGULATORY DOMAIN-CONTAINING PROTEIN"/>
    <property type="match status" value="1"/>
</dbReference>
<dbReference type="SUPFAM" id="SSF52172">
    <property type="entry name" value="CheY-like"/>
    <property type="match status" value="1"/>
</dbReference>
<name>A0A9X2L1T1_9BACT</name>
<keyword evidence="5" id="KW-1185">Reference proteome</keyword>
<dbReference type="AlphaFoldDB" id="A0A9X2L1T1"/>
<dbReference type="PANTHER" id="PTHR44591">
    <property type="entry name" value="STRESS RESPONSE REGULATOR PROTEIN 1"/>
    <property type="match status" value="1"/>
</dbReference>
<evidence type="ECO:0000256" key="1">
    <source>
        <dbReference type="ARBA" id="ARBA00022553"/>
    </source>
</evidence>
<organism evidence="4 5">
    <name type="scientific">Gracilimonas sediminicola</name>
    <dbReference type="NCBI Taxonomy" id="2952158"/>
    <lineage>
        <taxon>Bacteria</taxon>
        <taxon>Pseudomonadati</taxon>
        <taxon>Balneolota</taxon>
        <taxon>Balneolia</taxon>
        <taxon>Balneolales</taxon>
        <taxon>Balneolaceae</taxon>
        <taxon>Gracilimonas</taxon>
    </lineage>
</organism>
<accession>A0A9X2L1T1</accession>
<evidence type="ECO:0000313" key="4">
    <source>
        <dbReference type="EMBL" id="MCP9290753.1"/>
    </source>
</evidence>
<dbReference type="InterPro" id="IPR001789">
    <property type="entry name" value="Sig_transdc_resp-reg_receiver"/>
</dbReference>
<dbReference type="SMART" id="SM00448">
    <property type="entry name" value="REC"/>
    <property type="match status" value="1"/>
</dbReference>
<dbReference type="Pfam" id="PF00072">
    <property type="entry name" value="Response_reg"/>
    <property type="match status" value="1"/>
</dbReference>
<evidence type="ECO:0000259" key="3">
    <source>
        <dbReference type="PROSITE" id="PS50110"/>
    </source>
</evidence>
<dbReference type="InterPro" id="IPR050595">
    <property type="entry name" value="Bact_response_regulator"/>
</dbReference>
<gene>
    <name evidence="4" type="ORF">NM125_04035</name>
</gene>
<dbReference type="InterPro" id="IPR011006">
    <property type="entry name" value="CheY-like_superfamily"/>
</dbReference>
<dbReference type="PROSITE" id="PS50110">
    <property type="entry name" value="RESPONSE_REGULATORY"/>
    <property type="match status" value="1"/>
</dbReference>
<reference evidence="4" key="1">
    <citation type="submission" date="2022-06" db="EMBL/GenBank/DDBJ databases">
        <title>Gracilimonas sp. CAU 1638 isolated from sea sediment.</title>
        <authorList>
            <person name="Kim W."/>
        </authorList>
    </citation>
    <scope>NUCLEOTIDE SEQUENCE</scope>
    <source>
        <strain evidence="4">CAU 1638</strain>
    </source>
</reference>
<dbReference type="CDD" id="cd17534">
    <property type="entry name" value="REC_DC-like"/>
    <property type="match status" value="1"/>
</dbReference>
<dbReference type="Gene3D" id="3.40.50.2300">
    <property type="match status" value="1"/>
</dbReference>
<protein>
    <submittedName>
        <fullName evidence="4">Response regulator</fullName>
    </submittedName>
</protein>
<evidence type="ECO:0000313" key="5">
    <source>
        <dbReference type="Proteomes" id="UP001139125"/>
    </source>
</evidence>
<evidence type="ECO:0000256" key="2">
    <source>
        <dbReference type="PROSITE-ProRule" id="PRU00169"/>
    </source>
</evidence>
<sequence length="128" mass="14849">MDKKQNKTVMIVEDDLILNLLYESYLEKLGYDAEGELVYGKTAIEVAQKIKPDLILMDISLEGEIDGITAMKEIRKFSDVPVIYITGNSDPHHVQRAKETEYLDYLVKPIEFNDLKESIERNYKKIHK</sequence>
<dbReference type="GO" id="GO:0000160">
    <property type="term" value="P:phosphorelay signal transduction system"/>
    <property type="evidence" value="ECO:0007669"/>
    <property type="project" value="InterPro"/>
</dbReference>
<dbReference type="Proteomes" id="UP001139125">
    <property type="component" value="Unassembled WGS sequence"/>
</dbReference>
<proteinExistence type="predicted"/>
<dbReference type="RefSeq" id="WP_255133113.1">
    <property type="nucleotide sequence ID" value="NZ_CP175953.1"/>
</dbReference>
<dbReference type="EMBL" id="JANDBC010000001">
    <property type="protein sequence ID" value="MCP9290753.1"/>
    <property type="molecule type" value="Genomic_DNA"/>
</dbReference>
<feature type="domain" description="Response regulatory" evidence="3">
    <location>
        <begin position="8"/>
        <end position="123"/>
    </location>
</feature>